<feature type="compositionally biased region" description="Basic and acidic residues" evidence="1">
    <location>
        <begin position="22"/>
        <end position="32"/>
    </location>
</feature>
<protein>
    <recommendedName>
        <fullName evidence="5">AB hydrolase-1 domain-containing protein</fullName>
    </recommendedName>
</protein>
<evidence type="ECO:0000313" key="3">
    <source>
        <dbReference type="EMBL" id="KAJ8443562.1"/>
    </source>
</evidence>
<comment type="caution">
    <text evidence="3">The sequence shown here is derived from an EMBL/GenBank/DDBJ whole genome shotgun (WGS) entry which is preliminary data.</text>
</comment>
<dbReference type="Gene3D" id="3.40.50.1820">
    <property type="entry name" value="alpha/beta hydrolase"/>
    <property type="match status" value="1"/>
</dbReference>
<feature type="compositionally biased region" description="Basic residues" evidence="1">
    <location>
        <begin position="455"/>
        <end position="476"/>
    </location>
</feature>
<dbReference type="OrthoDB" id="6431331at2759"/>
<evidence type="ECO:0008006" key="5">
    <source>
        <dbReference type="Google" id="ProtNLM"/>
    </source>
</evidence>
<dbReference type="PANTHER" id="PTHR43689">
    <property type="entry name" value="HYDROLASE"/>
    <property type="match status" value="1"/>
</dbReference>
<dbReference type="InterPro" id="IPR029058">
    <property type="entry name" value="AB_hydrolase_fold"/>
</dbReference>
<feature type="compositionally biased region" description="Polar residues" evidence="1">
    <location>
        <begin position="37"/>
        <end position="46"/>
    </location>
</feature>
<evidence type="ECO:0000313" key="4">
    <source>
        <dbReference type="Proteomes" id="UP001153076"/>
    </source>
</evidence>
<name>A0A9Q1QIL7_9CARY</name>
<gene>
    <name evidence="3" type="ORF">Cgig2_017045</name>
</gene>
<keyword evidence="2" id="KW-0812">Transmembrane</keyword>
<dbReference type="SUPFAM" id="SSF53474">
    <property type="entry name" value="alpha/beta-Hydrolases"/>
    <property type="match status" value="1"/>
</dbReference>
<dbReference type="PANTHER" id="PTHR43689:SF8">
    <property type="entry name" value="ALPHA_BETA-HYDROLASES SUPERFAMILY PROTEIN"/>
    <property type="match status" value="1"/>
</dbReference>
<dbReference type="EMBL" id="JAKOGI010000117">
    <property type="protein sequence ID" value="KAJ8443562.1"/>
    <property type="molecule type" value="Genomic_DNA"/>
</dbReference>
<reference evidence="3" key="1">
    <citation type="submission" date="2022-04" db="EMBL/GenBank/DDBJ databases">
        <title>Carnegiea gigantea Genome sequencing and assembly v2.</title>
        <authorList>
            <person name="Copetti D."/>
            <person name="Sanderson M.J."/>
            <person name="Burquez A."/>
            <person name="Wojciechowski M.F."/>
        </authorList>
    </citation>
    <scope>NUCLEOTIDE SEQUENCE</scope>
    <source>
        <strain evidence="3">SGP5-SGP5p</strain>
        <tissue evidence="3">Aerial part</tissue>
    </source>
</reference>
<feature type="transmembrane region" description="Helical" evidence="2">
    <location>
        <begin position="54"/>
        <end position="75"/>
    </location>
</feature>
<sequence>MAIITEHEEDQIDPQSKPKPKPKPESKSEPAKPKSQHQPSSTPQKNQASNPFTFWFYFTITVSLITLLFVSLSSLSPQDPKSWFLSLPTTLRSHYSSGRVIKVQISPNEPAVEVFTYSKGSKSSENVLIVHGLGCSSFTFRKVVDDLASKGVFAVAVDLPGSGFSDKTVVKERDRVGAGVLGRFWEVYDEIKEKGIFWGFDHLVEHGYVPFDEVGKNRVSTRRVYEPLELGSQELGRVLGQVVDTMGLAPVHLVLHDSALVMWANWVVENAGSLRSLTLIDTLPGGTALPLWAFEAPMIREVLLGVDYAFKKLIGSCCSRTIVGSSVEAHRILLKGRDGRQAIVGMGKKLNQSFDLSEWASTDGLKDVPIQVMWSSNWSEQWSEEGKRVAEVVSRAKLVKHSGGRWPQDDTSSEVAEIIASFVSSLPKTERKADEKPLPEHIQKMFDEAKSGDNHHHHGHGSHGHHHGHEHSHGHGAHAGYMDAYGLGQGHGWGM</sequence>
<evidence type="ECO:0000256" key="2">
    <source>
        <dbReference type="SAM" id="Phobius"/>
    </source>
</evidence>
<organism evidence="3 4">
    <name type="scientific">Carnegiea gigantea</name>
    <dbReference type="NCBI Taxonomy" id="171969"/>
    <lineage>
        <taxon>Eukaryota</taxon>
        <taxon>Viridiplantae</taxon>
        <taxon>Streptophyta</taxon>
        <taxon>Embryophyta</taxon>
        <taxon>Tracheophyta</taxon>
        <taxon>Spermatophyta</taxon>
        <taxon>Magnoliopsida</taxon>
        <taxon>eudicotyledons</taxon>
        <taxon>Gunneridae</taxon>
        <taxon>Pentapetalae</taxon>
        <taxon>Caryophyllales</taxon>
        <taxon>Cactineae</taxon>
        <taxon>Cactaceae</taxon>
        <taxon>Cactoideae</taxon>
        <taxon>Echinocereeae</taxon>
        <taxon>Carnegiea</taxon>
    </lineage>
</organism>
<keyword evidence="2" id="KW-0472">Membrane</keyword>
<proteinExistence type="predicted"/>
<feature type="region of interest" description="Disordered" evidence="1">
    <location>
        <begin position="1"/>
        <end position="46"/>
    </location>
</feature>
<keyword evidence="4" id="KW-1185">Reference proteome</keyword>
<dbReference type="AlphaFoldDB" id="A0A9Q1QIL7"/>
<accession>A0A9Q1QIL7</accession>
<evidence type="ECO:0000256" key="1">
    <source>
        <dbReference type="SAM" id="MobiDB-lite"/>
    </source>
</evidence>
<dbReference type="Proteomes" id="UP001153076">
    <property type="component" value="Unassembled WGS sequence"/>
</dbReference>
<feature type="region of interest" description="Disordered" evidence="1">
    <location>
        <begin position="450"/>
        <end position="477"/>
    </location>
</feature>
<keyword evidence="2" id="KW-1133">Transmembrane helix</keyword>